<dbReference type="Gene3D" id="3.40.50.40">
    <property type="match status" value="1"/>
</dbReference>
<dbReference type="PATRIC" id="fig|1292034.3.peg.483"/>
<evidence type="ECO:0000313" key="7">
    <source>
        <dbReference type="EMBL" id="ENZ83977.1"/>
    </source>
</evidence>
<dbReference type="CDD" id="cd08964">
    <property type="entry name" value="L-asparaginase_II"/>
    <property type="match status" value="1"/>
</dbReference>
<dbReference type="InterPro" id="IPR037152">
    <property type="entry name" value="L-asparaginase_N_sf"/>
</dbReference>
<dbReference type="AlphaFoldDB" id="R0ESM0"/>
<name>R0ESM0_CAUVI</name>
<gene>
    <name evidence="7" type="ORF">OR37_00485</name>
</gene>
<dbReference type="GO" id="GO:0016740">
    <property type="term" value="F:transferase activity"/>
    <property type="evidence" value="ECO:0007669"/>
    <property type="project" value="UniProtKB-KW"/>
</dbReference>
<dbReference type="PANTHER" id="PTHR11707:SF28">
    <property type="entry name" value="60 KDA LYSOPHOSPHOLIPASE"/>
    <property type="match status" value="1"/>
</dbReference>
<evidence type="ECO:0000256" key="4">
    <source>
        <dbReference type="PIRSR" id="PIRSR001220-2"/>
    </source>
</evidence>
<evidence type="ECO:0000313" key="8">
    <source>
        <dbReference type="Proteomes" id="UP000013063"/>
    </source>
</evidence>
<dbReference type="eggNOG" id="COG0252">
    <property type="taxonomic scope" value="Bacteria"/>
</dbReference>
<dbReference type="EMBL" id="APMP01000001">
    <property type="protein sequence ID" value="ENZ83977.1"/>
    <property type="molecule type" value="Genomic_DNA"/>
</dbReference>
<dbReference type="PIRSF" id="PIRSF001220">
    <property type="entry name" value="L-ASNase_gatD"/>
    <property type="match status" value="1"/>
</dbReference>
<dbReference type="Proteomes" id="UP000013063">
    <property type="component" value="Unassembled WGS sequence"/>
</dbReference>
<dbReference type="RefSeq" id="WP_004615565.1">
    <property type="nucleotide sequence ID" value="NZ_APMP01000001.1"/>
</dbReference>
<dbReference type="InterPro" id="IPR006034">
    <property type="entry name" value="Asparaginase/glutaminase-like"/>
</dbReference>
<protein>
    <submittedName>
        <fullName evidence="7">L-asparaginase/GlutRNAGln amidotransferase subunit D</fullName>
    </submittedName>
</protein>
<dbReference type="InterPro" id="IPR036152">
    <property type="entry name" value="Asp/glu_Ase-like_sf"/>
</dbReference>
<organism evidence="7 8">
    <name type="scientific">Caulobacter vibrioides OR37</name>
    <dbReference type="NCBI Taxonomy" id="1292034"/>
    <lineage>
        <taxon>Bacteria</taxon>
        <taxon>Pseudomonadati</taxon>
        <taxon>Pseudomonadota</taxon>
        <taxon>Alphaproteobacteria</taxon>
        <taxon>Caulobacterales</taxon>
        <taxon>Caulobacteraceae</taxon>
        <taxon>Caulobacter</taxon>
    </lineage>
</organism>
<feature type="binding site" evidence="4">
    <location>
        <begin position="87"/>
        <end position="88"/>
    </location>
    <ligand>
        <name>substrate</name>
    </ligand>
</feature>
<dbReference type="SUPFAM" id="SSF53774">
    <property type="entry name" value="Glutaminase/Asparaginase"/>
    <property type="match status" value="1"/>
</dbReference>
<dbReference type="SMART" id="SM00870">
    <property type="entry name" value="Asparaginase"/>
    <property type="match status" value="1"/>
</dbReference>
<evidence type="ECO:0000259" key="6">
    <source>
        <dbReference type="Pfam" id="PF17763"/>
    </source>
</evidence>
<dbReference type="OrthoDB" id="9788068at2"/>
<feature type="domain" description="L-asparaginase N-terminal" evidence="5">
    <location>
        <begin position="4"/>
        <end position="183"/>
    </location>
</feature>
<dbReference type="PROSITE" id="PS51732">
    <property type="entry name" value="ASN_GLN_ASE_3"/>
    <property type="match status" value="1"/>
</dbReference>
<dbReference type="InterPro" id="IPR027473">
    <property type="entry name" value="L-asparaginase_C"/>
</dbReference>
<feature type="binding site" evidence="4">
    <location>
        <position position="55"/>
    </location>
    <ligand>
        <name>substrate</name>
    </ligand>
</feature>
<dbReference type="PRINTS" id="PR00139">
    <property type="entry name" value="ASNGLNASE"/>
</dbReference>
<dbReference type="InterPro" id="IPR027474">
    <property type="entry name" value="L-asparaginase_N"/>
</dbReference>
<comment type="caution">
    <text evidence="7">The sequence shown here is derived from an EMBL/GenBank/DDBJ whole genome shotgun (WGS) entry which is preliminary data.</text>
</comment>
<dbReference type="InterPro" id="IPR040919">
    <property type="entry name" value="Asparaginase_C"/>
</dbReference>
<keyword evidence="2" id="KW-0378">Hydrolase</keyword>
<dbReference type="GO" id="GO:0004067">
    <property type="term" value="F:asparaginase activity"/>
    <property type="evidence" value="ECO:0007669"/>
    <property type="project" value="UniProtKB-UniRule"/>
</dbReference>
<feature type="active site" description="O-isoaspartyl threonine intermediate" evidence="3">
    <location>
        <position position="13"/>
    </location>
</feature>
<dbReference type="SFLD" id="SFLDS00057">
    <property type="entry name" value="Glutaminase/Asparaginase"/>
    <property type="match status" value="1"/>
</dbReference>
<accession>R0ESM0</accession>
<dbReference type="Pfam" id="PF00710">
    <property type="entry name" value="Asparaginase"/>
    <property type="match status" value="1"/>
</dbReference>
<dbReference type="InterPro" id="IPR004550">
    <property type="entry name" value="AsnASE_II"/>
</dbReference>
<dbReference type="PANTHER" id="PTHR11707">
    <property type="entry name" value="L-ASPARAGINASE"/>
    <property type="match status" value="1"/>
</dbReference>
<evidence type="ECO:0000256" key="1">
    <source>
        <dbReference type="ARBA" id="ARBA00010518"/>
    </source>
</evidence>
<dbReference type="PIRSF" id="PIRSF500176">
    <property type="entry name" value="L_ASNase"/>
    <property type="match status" value="1"/>
</dbReference>
<keyword evidence="7" id="KW-0808">Transferase</keyword>
<evidence type="ECO:0000256" key="3">
    <source>
        <dbReference type="PIRSR" id="PIRSR001220-1"/>
    </source>
</evidence>
<dbReference type="GO" id="GO:0006528">
    <property type="term" value="P:asparagine metabolic process"/>
    <property type="evidence" value="ECO:0007669"/>
    <property type="project" value="InterPro"/>
</dbReference>
<proteinExistence type="inferred from homology"/>
<comment type="similarity">
    <text evidence="1">Belongs to the asparaginase 1 family.</text>
</comment>
<dbReference type="Gene3D" id="3.40.50.1170">
    <property type="entry name" value="L-asparaginase, N-terminal domain"/>
    <property type="match status" value="1"/>
</dbReference>
<dbReference type="STRING" id="1292034.OR37_00485"/>
<sequence length="344" mass="35654" precursor="true">MRPKIKIISLGGTISMRSDGAGLNPALGAEALTADLARRTPRAQLIRQDLGRAASANLDFPLVERLAGLIAEFAAEGGHGVIVTQGTDTLEETAFLTELLGTPSLPVAFTGAMRGASADSPDGPANLADALTFVTSPSAGAEVVVVMNGQVHAARHVQKTDTTALDAFSSRDHAPRGRLHEGRFIALRPAFPPLPSVAPARGRASPRVWIATIGLDMDETLFTLGEDAGIDGWVIAALGAGHVPEKLAPVLGRLASRAPVVLCSRTGGILCERTYGYAGAEIDLLSRGLLGGGSLSPAKARVALLALLRDGRGDVARRFVQLAVAVRDDTLSNAPYSPPETASS</sequence>
<feature type="domain" description="Asparaginase/glutaminase C-terminal" evidence="6">
    <location>
        <begin position="207"/>
        <end position="312"/>
    </location>
</feature>
<keyword evidence="8" id="KW-1185">Reference proteome</keyword>
<reference evidence="7 8" key="1">
    <citation type="journal article" date="2013" name="Genome Announc.">
        <title>Draft Genome Sequence for Caulobacter sp. Strain OR37, a Bacterium Tolerant to Heavy Metals.</title>
        <authorList>
            <person name="Utturkar S.M."/>
            <person name="Bollmann A."/>
            <person name="Brzoska R.M."/>
            <person name="Klingeman D.M."/>
            <person name="Epstein S.E."/>
            <person name="Palumbo A.V."/>
            <person name="Brown S.D."/>
        </authorList>
    </citation>
    <scope>NUCLEOTIDE SEQUENCE [LARGE SCALE GENOMIC DNA]</scope>
    <source>
        <strain evidence="7 8">OR37</strain>
    </source>
</reference>
<evidence type="ECO:0000256" key="2">
    <source>
        <dbReference type="ARBA" id="ARBA00022801"/>
    </source>
</evidence>
<dbReference type="Pfam" id="PF17763">
    <property type="entry name" value="Asparaginase_C"/>
    <property type="match status" value="1"/>
</dbReference>
<evidence type="ECO:0000259" key="5">
    <source>
        <dbReference type="Pfam" id="PF00710"/>
    </source>
</evidence>